<sequence>MLSGLDQVDWKSLSHAYGSAEDVPAQMCKLTSPDKAVWETAIYDFYGNIWHQGTVYEATAYAVPFLLELLAASSIACKTDILYLLKSLANGSSYLDVHQTLDWHRNERKTEEFQAQVREELKYVAAARRAVLEGVPLYLACLTEPDPAMRGAAAYVLGSCCERIAEIFPALRARISVETDSQTVSGVLIAMCHLHNGAAAQTEGTTVENAEGLRENYAQLADNPAKSPVIRMTAALCAIALADTEQEAQRLLPAIRETLAASSEDFTQMAWTEGESPVSLASRTLERFPGLRKSLLLAAIQDPDSTVRRNAIWDVTEFCQQRRSAPEAFAPQLAKLLADPDADVRKWAAQELPRLGQARLSAIAELEQLTRHADRAVRNLAKQTLKEVRKPRQGYQIETWLKRPKRKRRVADLIAILQGTAPNQAKIGEYERAAAAAELEFLGTAAAEAVPALRKGLQEDSQWMRVHAARALWAIAGEVDETLPILKEELLGRPAGLLALDCLGQMGRHAESALPQIREIIDADLRFVNSGIANDIIDDDESFQEAARVVLAKIEAELG</sequence>
<dbReference type="SUPFAM" id="SSF48371">
    <property type="entry name" value="ARM repeat"/>
    <property type="match status" value="1"/>
</dbReference>
<dbReference type="RefSeq" id="WP_105337918.1">
    <property type="nucleotide sequence ID" value="NZ_PUHZ01000023.1"/>
</dbReference>
<proteinExistence type="predicted"/>
<evidence type="ECO:0008006" key="3">
    <source>
        <dbReference type="Google" id="ProtNLM"/>
    </source>
</evidence>
<dbReference type="Proteomes" id="UP000237819">
    <property type="component" value="Unassembled WGS sequence"/>
</dbReference>
<protein>
    <recommendedName>
        <fullName evidence="3">HEAT repeat domain-containing protein</fullName>
    </recommendedName>
</protein>
<name>A0A2S8GGT3_9BACT</name>
<organism evidence="1 2">
    <name type="scientific">Blastopirellula marina</name>
    <dbReference type="NCBI Taxonomy" id="124"/>
    <lineage>
        <taxon>Bacteria</taxon>
        <taxon>Pseudomonadati</taxon>
        <taxon>Planctomycetota</taxon>
        <taxon>Planctomycetia</taxon>
        <taxon>Pirellulales</taxon>
        <taxon>Pirellulaceae</taxon>
        <taxon>Blastopirellula</taxon>
    </lineage>
</organism>
<evidence type="ECO:0000313" key="1">
    <source>
        <dbReference type="EMBL" id="PQO43633.1"/>
    </source>
</evidence>
<dbReference type="OrthoDB" id="796912at2"/>
<dbReference type="EMBL" id="PUHZ01000023">
    <property type="protein sequence ID" value="PQO43633.1"/>
    <property type="molecule type" value="Genomic_DNA"/>
</dbReference>
<gene>
    <name evidence="1" type="ORF">C5Y93_23620</name>
</gene>
<comment type="caution">
    <text evidence="1">The sequence shown here is derived from an EMBL/GenBank/DDBJ whole genome shotgun (WGS) entry which is preliminary data.</text>
</comment>
<evidence type="ECO:0000313" key="2">
    <source>
        <dbReference type="Proteomes" id="UP000237819"/>
    </source>
</evidence>
<reference evidence="1 2" key="1">
    <citation type="submission" date="2018-02" db="EMBL/GenBank/DDBJ databases">
        <title>Comparative genomes isolates from brazilian mangrove.</title>
        <authorList>
            <person name="Araujo J.E."/>
            <person name="Taketani R.G."/>
            <person name="Silva M.C.P."/>
            <person name="Loureco M.V."/>
            <person name="Andreote F.D."/>
        </authorList>
    </citation>
    <scope>NUCLEOTIDE SEQUENCE [LARGE SCALE GENOMIC DNA]</scope>
    <source>
        <strain evidence="1 2">Nap-Phe MGV</strain>
    </source>
</reference>
<dbReference type="Pfam" id="PF13646">
    <property type="entry name" value="HEAT_2"/>
    <property type="match status" value="1"/>
</dbReference>
<dbReference type="AlphaFoldDB" id="A0A2S8GGT3"/>
<dbReference type="InterPro" id="IPR011989">
    <property type="entry name" value="ARM-like"/>
</dbReference>
<dbReference type="InterPro" id="IPR016024">
    <property type="entry name" value="ARM-type_fold"/>
</dbReference>
<accession>A0A2S8GGT3</accession>
<dbReference type="Gene3D" id="1.25.10.10">
    <property type="entry name" value="Leucine-rich Repeat Variant"/>
    <property type="match status" value="3"/>
</dbReference>